<sequence>MWKLKIAEDGPLLSTVNNHVGRQHWEFDPDAGTPEERVEIERLRLEFKKNRFNVKQSSDLFMRMQLTKENPCGPIPVAVKLNDKQVVTEDAITITLRRAINFYSSLQAQDGHWPAENAGTLFFLPPLVLALYVTGGLNAILSAEHQKEIIRYIYNHQNEDGGCGLHVEGHSTMFGTALSYIALRLIGEGPEDGENMAMARGRKWILDHGGLEAIPSWGKFWIAVLGVYEWAGCNPIPPEFWLLPKFSPIHPGQILCYCRLVYMPMSYLYGKRFVGQITGLIKQLRQELYNQPYHEINWNSARNNVAKEDLYYRHPLIQDLTWGSLYHVAEPFLTRWPLSMLRNKALKVAIQLVHYEDENSRYIDIGIIIKVLSLLACWVEDPNSEAYKLHLARLPDYYWIAEDGLKLQACGSQMWDAAFAIQAIMSSNLCDEYGTTLGKAHDFVKASQVRENPSGDFSAMYRHISKGAWTFSTHDQGWQVSDCTAEGLKCALFFSQMPNDLVGEKMETERFYDAVSVILSLQSDNGGFSAWEPQNAYRWLEKFNPIEFFEDTIVEKEYVECTSSAIQALALFRKLHPKHRRVEIDHCIQRGAKYIEDTQNQDGSWYGCWGICYTYGTWFAVEGLTACGRNYHNSPVYTNLEGNRPNLVQTAWALLSLIAAGQAKIDPTPIHSGIKVLINSQMDNGDFPQQELTGAYMRNCTLNYSSYRNIFPIWALGQYRRHVLFA</sequence>
<evidence type="ECO:0000256" key="1">
    <source>
        <dbReference type="ARBA" id="ARBA00009755"/>
    </source>
</evidence>
<feature type="domain" description="Squalene cyclase C-terminal" evidence="5">
    <location>
        <begin position="412"/>
        <end position="634"/>
    </location>
</feature>
<dbReference type="PANTHER" id="PTHR11764:SF19">
    <property type="entry name" value="TERPENE CYCLASE_MUTASE FAMILY MEMBER"/>
    <property type="match status" value="1"/>
</dbReference>
<comment type="caution">
    <text evidence="7">The sequence shown here is derived from an EMBL/GenBank/DDBJ whole genome shotgun (WGS) entry which is preliminary data.</text>
</comment>
<accession>A0A1R3GIQ2</accession>
<dbReference type="GO" id="GO:0005811">
    <property type="term" value="C:lipid droplet"/>
    <property type="evidence" value="ECO:0007669"/>
    <property type="project" value="InterPro"/>
</dbReference>
<dbReference type="NCBIfam" id="TIGR01787">
    <property type="entry name" value="squalene_cyclas"/>
    <property type="match status" value="1"/>
</dbReference>
<dbReference type="Pfam" id="PF13249">
    <property type="entry name" value="SQHop_cyclase_N"/>
    <property type="match status" value="1"/>
</dbReference>
<dbReference type="EMBL" id="AWUE01022468">
    <property type="protein sequence ID" value="OMO57973.1"/>
    <property type="molecule type" value="Genomic_DNA"/>
</dbReference>
<keyword evidence="3 4" id="KW-0413">Isomerase</keyword>
<dbReference type="SFLD" id="SFLDG01016">
    <property type="entry name" value="Prenyltransferase_Like_2"/>
    <property type="match status" value="1"/>
</dbReference>
<dbReference type="FunFam" id="1.50.10.20:FF:000002">
    <property type="entry name" value="Terpene cyclase/mutase family member"/>
    <property type="match status" value="1"/>
</dbReference>
<dbReference type="Gene3D" id="1.50.10.20">
    <property type="match status" value="3"/>
</dbReference>
<dbReference type="InterPro" id="IPR032696">
    <property type="entry name" value="SQ_cyclase_C"/>
</dbReference>
<name>A0A1R3GIQ2_9ROSI</name>
<dbReference type="OrthoDB" id="21502at2759"/>
<evidence type="ECO:0000259" key="6">
    <source>
        <dbReference type="Pfam" id="PF13249"/>
    </source>
</evidence>
<evidence type="ECO:0000313" key="8">
    <source>
        <dbReference type="Proteomes" id="UP000187203"/>
    </source>
</evidence>
<dbReference type="EC" id="5.4.99.-" evidence="4"/>
<comment type="similarity">
    <text evidence="1 4">Belongs to the terpene cyclase/mutase family.</text>
</comment>
<protein>
    <recommendedName>
        <fullName evidence="4">Terpene cyclase/mutase family member</fullName>
        <ecNumber evidence="4">5.4.99.-</ecNumber>
    </recommendedName>
</protein>
<feature type="domain" description="Squalene cyclase C-terminal" evidence="5">
    <location>
        <begin position="646"/>
        <end position="721"/>
    </location>
</feature>
<dbReference type="Proteomes" id="UP000187203">
    <property type="component" value="Unassembled WGS sequence"/>
</dbReference>
<dbReference type="STRING" id="93759.A0A1R3GIQ2"/>
<reference evidence="8" key="1">
    <citation type="submission" date="2013-09" db="EMBL/GenBank/DDBJ databases">
        <title>Corchorus olitorius genome sequencing.</title>
        <authorList>
            <person name="Alam M."/>
            <person name="Haque M.S."/>
            <person name="Islam M.S."/>
            <person name="Emdad E.M."/>
            <person name="Islam M.M."/>
            <person name="Ahmed B."/>
            <person name="Halim A."/>
            <person name="Hossen Q.M.M."/>
            <person name="Hossain M.Z."/>
            <person name="Ahmed R."/>
            <person name="Khan M.M."/>
            <person name="Islam R."/>
            <person name="Rashid M.M."/>
            <person name="Khan S.A."/>
            <person name="Rahman M.S."/>
            <person name="Alam M."/>
            <person name="Yahiya A.S."/>
            <person name="Khan M.S."/>
            <person name="Azam M.S."/>
            <person name="Haque T."/>
            <person name="Lashkar M.Z.H."/>
            <person name="Akhand A.I."/>
            <person name="Morshed G."/>
            <person name="Roy S."/>
            <person name="Uddin K.S."/>
            <person name="Rabeya T."/>
            <person name="Hossain A.S."/>
            <person name="Chowdhury A."/>
            <person name="Snigdha A.R."/>
            <person name="Mortoza M.S."/>
            <person name="Matin S.A."/>
            <person name="Hoque S.M.E."/>
            <person name="Islam M.K."/>
            <person name="Roy D.K."/>
            <person name="Haider R."/>
            <person name="Moosa M.M."/>
            <person name="Elias S.M."/>
            <person name="Hasan A.M."/>
            <person name="Jahan S."/>
            <person name="Shafiuddin M."/>
            <person name="Mahmood N."/>
            <person name="Shommy N.S."/>
        </authorList>
    </citation>
    <scope>NUCLEOTIDE SEQUENCE [LARGE SCALE GENOMIC DNA]</scope>
    <source>
        <strain evidence="8">cv. O-4</strain>
    </source>
</reference>
<gene>
    <name evidence="7" type="ORF">COLO4_34953</name>
</gene>
<dbReference type="GO" id="GO:0016104">
    <property type="term" value="P:triterpenoid biosynthetic process"/>
    <property type="evidence" value="ECO:0007669"/>
    <property type="project" value="InterPro"/>
</dbReference>
<dbReference type="InterPro" id="IPR008930">
    <property type="entry name" value="Terpenoid_cyclase/PrenylTrfase"/>
</dbReference>
<dbReference type="PROSITE" id="PS01074">
    <property type="entry name" value="TERPENE_SYNTHASES"/>
    <property type="match status" value="1"/>
</dbReference>
<organism evidence="7 8">
    <name type="scientific">Corchorus olitorius</name>
    <dbReference type="NCBI Taxonomy" id="93759"/>
    <lineage>
        <taxon>Eukaryota</taxon>
        <taxon>Viridiplantae</taxon>
        <taxon>Streptophyta</taxon>
        <taxon>Embryophyta</taxon>
        <taxon>Tracheophyta</taxon>
        <taxon>Spermatophyta</taxon>
        <taxon>Magnoliopsida</taxon>
        <taxon>eudicotyledons</taxon>
        <taxon>Gunneridae</taxon>
        <taxon>Pentapetalae</taxon>
        <taxon>rosids</taxon>
        <taxon>malvids</taxon>
        <taxon>Malvales</taxon>
        <taxon>Malvaceae</taxon>
        <taxon>Grewioideae</taxon>
        <taxon>Apeibeae</taxon>
        <taxon>Corchorus</taxon>
    </lineage>
</organism>
<dbReference type="SUPFAM" id="SSF48239">
    <property type="entry name" value="Terpenoid cyclases/Protein prenyltransferases"/>
    <property type="match status" value="2"/>
</dbReference>
<evidence type="ECO:0000259" key="5">
    <source>
        <dbReference type="Pfam" id="PF13243"/>
    </source>
</evidence>
<dbReference type="InterPro" id="IPR002365">
    <property type="entry name" value="Terpene_synthase_CS"/>
</dbReference>
<keyword evidence="2" id="KW-0677">Repeat</keyword>
<evidence type="ECO:0000256" key="2">
    <source>
        <dbReference type="ARBA" id="ARBA00022737"/>
    </source>
</evidence>
<dbReference type="PANTHER" id="PTHR11764">
    <property type="entry name" value="TERPENE CYCLASE/MUTASE FAMILY MEMBER"/>
    <property type="match status" value="1"/>
</dbReference>
<evidence type="ECO:0000313" key="7">
    <source>
        <dbReference type="EMBL" id="OMO57973.1"/>
    </source>
</evidence>
<dbReference type="InterPro" id="IPR032697">
    <property type="entry name" value="SQ_cyclase_N"/>
</dbReference>
<keyword evidence="8" id="KW-1185">Reference proteome</keyword>
<dbReference type="GO" id="GO:0031559">
    <property type="term" value="F:oxidosqualene cyclase activity"/>
    <property type="evidence" value="ECO:0007669"/>
    <property type="project" value="UniProtKB-ARBA"/>
</dbReference>
<evidence type="ECO:0000256" key="4">
    <source>
        <dbReference type="RuleBase" id="RU362003"/>
    </source>
</evidence>
<feature type="domain" description="Squalene cyclase N-terminal" evidence="6">
    <location>
        <begin position="97"/>
        <end position="359"/>
    </location>
</feature>
<dbReference type="InterPro" id="IPR018333">
    <property type="entry name" value="Squalene_cyclase"/>
</dbReference>
<proteinExistence type="inferred from homology"/>
<dbReference type="Pfam" id="PF13243">
    <property type="entry name" value="SQHop_cyclase_C"/>
    <property type="match status" value="2"/>
</dbReference>
<dbReference type="AlphaFoldDB" id="A0A1R3GIQ2"/>
<dbReference type="CDD" id="cd02892">
    <property type="entry name" value="SQCY_1"/>
    <property type="match status" value="1"/>
</dbReference>
<evidence type="ECO:0000256" key="3">
    <source>
        <dbReference type="ARBA" id="ARBA00023235"/>
    </source>
</evidence>